<feature type="transmembrane region" description="Helical" evidence="8">
    <location>
        <begin position="287"/>
        <end position="306"/>
    </location>
</feature>
<evidence type="ECO:0000256" key="5">
    <source>
        <dbReference type="ARBA" id="ARBA00022989"/>
    </source>
</evidence>
<dbReference type="PANTHER" id="PTHR11730">
    <property type="entry name" value="AMMONIUM TRANSPORTER"/>
    <property type="match status" value="1"/>
</dbReference>
<evidence type="ECO:0000256" key="6">
    <source>
        <dbReference type="ARBA" id="ARBA00023136"/>
    </source>
</evidence>
<feature type="transmembrane region" description="Helical" evidence="8">
    <location>
        <begin position="123"/>
        <end position="143"/>
    </location>
</feature>
<organism evidence="11 12">
    <name type="scientific">Methylotenera oryzisoli</name>
    <dbReference type="NCBI Taxonomy" id="2080758"/>
    <lineage>
        <taxon>Bacteria</taxon>
        <taxon>Pseudomonadati</taxon>
        <taxon>Pseudomonadota</taxon>
        <taxon>Betaproteobacteria</taxon>
        <taxon>Nitrosomonadales</taxon>
        <taxon>Methylophilaceae</taxon>
        <taxon>Methylotenera</taxon>
    </lineage>
</organism>
<feature type="signal peptide" evidence="9">
    <location>
        <begin position="1"/>
        <end position="24"/>
    </location>
</feature>
<keyword evidence="7 8" id="KW-0924">Ammonia transport</keyword>
<comment type="similarity">
    <text evidence="2 8">Belongs to the ammonia transporter channel (TC 1.A.11.2) family.</text>
</comment>
<gene>
    <name evidence="11" type="ORF">C3Y98_03650</name>
</gene>
<feature type="transmembrane region" description="Helical" evidence="8">
    <location>
        <begin position="258"/>
        <end position="280"/>
    </location>
</feature>
<evidence type="ECO:0000256" key="2">
    <source>
        <dbReference type="ARBA" id="ARBA00005887"/>
    </source>
</evidence>
<dbReference type="RefSeq" id="WP_135276755.1">
    <property type="nucleotide sequence ID" value="NZ_PQVH01000006.1"/>
</dbReference>
<dbReference type="InterPro" id="IPR029020">
    <property type="entry name" value="Ammonium/urea_transptr"/>
</dbReference>
<keyword evidence="9" id="KW-0732">Signal</keyword>
<feature type="transmembrane region" description="Helical" evidence="8">
    <location>
        <begin position="185"/>
        <end position="208"/>
    </location>
</feature>
<dbReference type="NCBIfam" id="TIGR00836">
    <property type="entry name" value="amt"/>
    <property type="match status" value="1"/>
</dbReference>
<dbReference type="InterPro" id="IPR001905">
    <property type="entry name" value="Ammonium_transpt"/>
</dbReference>
<feature type="transmembrane region" description="Helical" evidence="8">
    <location>
        <begin position="345"/>
        <end position="367"/>
    </location>
</feature>
<evidence type="ECO:0000256" key="7">
    <source>
        <dbReference type="ARBA" id="ARBA00023177"/>
    </source>
</evidence>
<dbReference type="SUPFAM" id="SSF111352">
    <property type="entry name" value="Ammonium transporter"/>
    <property type="match status" value="1"/>
</dbReference>
<feature type="transmembrane region" description="Helical" evidence="8">
    <location>
        <begin position="150"/>
        <end position="173"/>
    </location>
</feature>
<comment type="subcellular location">
    <subcellularLocation>
        <location evidence="8">Cell membrane</location>
        <topology evidence="8">Multi-pass membrane protein</topology>
    </subcellularLocation>
    <subcellularLocation>
        <location evidence="1">Membrane</location>
        <topology evidence="1">Multi-pass membrane protein</topology>
    </subcellularLocation>
</comment>
<evidence type="ECO:0000256" key="9">
    <source>
        <dbReference type="SAM" id="SignalP"/>
    </source>
</evidence>
<feature type="transmembrane region" description="Helical" evidence="8">
    <location>
        <begin position="84"/>
        <end position="103"/>
    </location>
</feature>
<proteinExistence type="inferred from homology"/>
<reference evidence="11 12" key="1">
    <citation type="submission" date="2018-02" db="EMBL/GenBank/DDBJ databases">
        <title>A novel lanthanide dependent methylotroph, Methylotenera sp. La3113.</title>
        <authorList>
            <person name="Lv H."/>
            <person name="Tani A."/>
        </authorList>
    </citation>
    <scope>NUCLEOTIDE SEQUENCE [LARGE SCALE GENOMIC DNA]</scope>
    <source>
        <strain evidence="11 12">La3113</strain>
    </source>
</reference>
<evidence type="ECO:0000259" key="10">
    <source>
        <dbReference type="Pfam" id="PF00909"/>
    </source>
</evidence>
<keyword evidence="5 8" id="KW-1133">Transmembrane helix</keyword>
<dbReference type="InterPro" id="IPR024041">
    <property type="entry name" value="NH4_transpt_AmtB-like_dom"/>
</dbReference>
<keyword evidence="12" id="KW-1185">Reference proteome</keyword>
<protein>
    <recommendedName>
        <fullName evidence="8">Ammonium transporter</fullName>
    </recommendedName>
</protein>
<evidence type="ECO:0000313" key="11">
    <source>
        <dbReference type="EMBL" id="TFW72213.1"/>
    </source>
</evidence>
<sequence length="445" mass="47123">MQRITRELILSSTLALLIPSAAFAGAVGGAASQPAASTISINSVWVVLAGALVFLMQAGFAMLETGMSRSKNAVNIMMKNYMDLCVGSLLFWLLGYGLMFGLNPTGWIGTDHFAPSYGGDWDFTLLFFHIMFASTAATIVSGAMAERTNYLSYLFGAIGITAVIYPVLGSWIWNSNGWLKQMGFIDFAGSTVVHSLGGWCALAGVMLLGPRLGRFSGTGTIHNIPGHNVGMLGLGGFILWFGWFGFNAGSTLEASTNIGLIVLNTQLSGAAGAISALLISVILRKPILISSAVNGSIAGLVAITAGCATMDVPYAVLTGFIGGIISVLGVLLLEKVRIDDVVGAISVHGFAGVWGTLAAGIFLKGNLFNGDQIIVQLIGISATFIWVFFAALIMYGLIKITFGLRVSTMHEQRGLDITEHGEIAYPEFTHNAAYKTEHLPHLQKL</sequence>
<evidence type="ECO:0000313" key="12">
    <source>
        <dbReference type="Proteomes" id="UP000297706"/>
    </source>
</evidence>
<feature type="transmembrane region" description="Helical" evidence="8">
    <location>
        <begin position="312"/>
        <end position="333"/>
    </location>
</feature>
<evidence type="ECO:0000256" key="3">
    <source>
        <dbReference type="ARBA" id="ARBA00022448"/>
    </source>
</evidence>
<keyword evidence="4 8" id="KW-0812">Transmembrane</keyword>
<dbReference type="Proteomes" id="UP000297706">
    <property type="component" value="Unassembled WGS sequence"/>
</dbReference>
<dbReference type="GO" id="GO:0097272">
    <property type="term" value="P:ammonium homeostasis"/>
    <property type="evidence" value="ECO:0007669"/>
    <property type="project" value="TreeGrafter"/>
</dbReference>
<evidence type="ECO:0000256" key="8">
    <source>
        <dbReference type="RuleBase" id="RU362002"/>
    </source>
</evidence>
<dbReference type="Gene3D" id="1.10.3430.10">
    <property type="entry name" value="Ammonium transporter AmtB like domains"/>
    <property type="match status" value="1"/>
</dbReference>
<dbReference type="Pfam" id="PF00909">
    <property type="entry name" value="Ammonium_transp"/>
    <property type="match status" value="1"/>
</dbReference>
<dbReference type="OrthoDB" id="9814202at2"/>
<feature type="transmembrane region" description="Helical" evidence="8">
    <location>
        <begin position="229"/>
        <end position="246"/>
    </location>
</feature>
<accession>A0A4Y9VSL6</accession>
<name>A0A4Y9VSL6_9PROT</name>
<dbReference type="GO" id="GO:0005886">
    <property type="term" value="C:plasma membrane"/>
    <property type="evidence" value="ECO:0007669"/>
    <property type="project" value="UniProtKB-SubCell"/>
</dbReference>
<dbReference type="PROSITE" id="PS01219">
    <property type="entry name" value="AMMONIUM_TRANSP"/>
    <property type="match status" value="1"/>
</dbReference>
<feature type="chain" id="PRO_5021370082" description="Ammonium transporter" evidence="9">
    <location>
        <begin position="25"/>
        <end position="445"/>
    </location>
</feature>
<feature type="transmembrane region" description="Helical" evidence="8">
    <location>
        <begin position="373"/>
        <end position="398"/>
    </location>
</feature>
<feature type="transmembrane region" description="Helical" evidence="8">
    <location>
        <begin position="40"/>
        <end position="63"/>
    </location>
</feature>
<comment type="caution">
    <text evidence="11">The sequence shown here is derived from an EMBL/GenBank/DDBJ whole genome shotgun (WGS) entry which is preliminary data.</text>
</comment>
<keyword evidence="3 8" id="KW-0813">Transport</keyword>
<dbReference type="GO" id="GO:0008519">
    <property type="term" value="F:ammonium channel activity"/>
    <property type="evidence" value="ECO:0007669"/>
    <property type="project" value="InterPro"/>
</dbReference>
<keyword evidence="6 8" id="KW-0472">Membrane</keyword>
<dbReference type="AlphaFoldDB" id="A0A4Y9VSL6"/>
<evidence type="ECO:0000256" key="4">
    <source>
        <dbReference type="ARBA" id="ARBA00022692"/>
    </source>
</evidence>
<dbReference type="InterPro" id="IPR018047">
    <property type="entry name" value="Ammonium_transpt_CS"/>
</dbReference>
<evidence type="ECO:0000256" key="1">
    <source>
        <dbReference type="ARBA" id="ARBA00004141"/>
    </source>
</evidence>
<dbReference type="PANTHER" id="PTHR11730:SF6">
    <property type="entry name" value="AMMONIUM TRANSPORTER"/>
    <property type="match status" value="1"/>
</dbReference>
<dbReference type="EMBL" id="PQVH01000006">
    <property type="protein sequence ID" value="TFW72213.1"/>
    <property type="molecule type" value="Genomic_DNA"/>
</dbReference>
<feature type="domain" description="Ammonium transporter AmtB-like" evidence="10">
    <location>
        <begin position="44"/>
        <end position="425"/>
    </location>
</feature>